<keyword evidence="12" id="KW-1185">Reference proteome</keyword>
<dbReference type="InterPro" id="IPR036890">
    <property type="entry name" value="HATPase_C_sf"/>
</dbReference>
<dbReference type="Gene3D" id="6.10.340.10">
    <property type="match status" value="1"/>
</dbReference>
<dbReference type="SMART" id="SM00304">
    <property type="entry name" value="HAMP"/>
    <property type="match status" value="1"/>
</dbReference>
<dbReference type="Pfam" id="PF00672">
    <property type="entry name" value="HAMP"/>
    <property type="match status" value="1"/>
</dbReference>
<evidence type="ECO:0000259" key="9">
    <source>
        <dbReference type="PROSITE" id="PS50109"/>
    </source>
</evidence>
<evidence type="ECO:0000256" key="2">
    <source>
        <dbReference type="ARBA" id="ARBA00004370"/>
    </source>
</evidence>
<dbReference type="PROSITE" id="PS50885">
    <property type="entry name" value="HAMP"/>
    <property type="match status" value="1"/>
</dbReference>
<dbReference type="SUPFAM" id="SSF55874">
    <property type="entry name" value="ATPase domain of HSP90 chaperone/DNA topoisomerase II/histidine kinase"/>
    <property type="match status" value="1"/>
</dbReference>
<dbReference type="PANTHER" id="PTHR43065:SF42">
    <property type="entry name" value="TWO-COMPONENT SENSOR PPRA"/>
    <property type="match status" value="1"/>
</dbReference>
<dbReference type="Pfam" id="PF00512">
    <property type="entry name" value="HisKA"/>
    <property type="match status" value="1"/>
</dbReference>
<dbReference type="PROSITE" id="PS50109">
    <property type="entry name" value="HIS_KIN"/>
    <property type="match status" value="1"/>
</dbReference>
<dbReference type="AlphaFoldDB" id="A0A1W1HJ53"/>
<keyword evidence="8" id="KW-1133">Transmembrane helix</keyword>
<dbReference type="Gene3D" id="1.10.287.130">
    <property type="match status" value="1"/>
</dbReference>
<name>A0A1W1HJ53_9BACT</name>
<dbReference type="InterPro" id="IPR036097">
    <property type="entry name" value="HisK_dim/P_sf"/>
</dbReference>
<dbReference type="InterPro" id="IPR004358">
    <property type="entry name" value="Sig_transdc_His_kin-like_C"/>
</dbReference>
<evidence type="ECO:0000256" key="8">
    <source>
        <dbReference type="SAM" id="Phobius"/>
    </source>
</evidence>
<gene>
    <name evidence="11" type="ORF">MTBBW1_760011</name>
</gene>
<evidence type="ECO:0000256" key="7">
    <source>
        <dbReference type="SAM" id="MobiDB-lite"/>
    </source>
</evidence>
<dbReference type="Gene3D" id="3.30.565.10">
    <property type="entry name" value="Histidine kinase-like ATPase, C-terminal domain"/>
    <property type="match status" value="1"/>
</dbReference>
<keyword evidence="8" id="KW-0472">Membrane</keyword>
<keyword evidence="4" id="KW-0597">Phosphoprotein</keyword>
<accession>A0A1W1HJ53</accession>
<dbReference type="SUPFAM" id="SSF158472">
    <property type="entry name" value="HAMP domain-like"/>
    <property type="match status" value="1"/>
</dbReference>
<organism evidence="11 12">
    <name type="scientific">Desulfamplus magnetovallimortis</name>
    <dbReference type="NCBI Taxonomy" id="1246637"/>
    <lineage>
        <taxon>Bacteria</taxon>
        <taxon>Pseudomonadati</taxon>
        <taxon>Thermodesulfobacteriota</taxon>
        <taxon>Desulfobacteria</taxon>
        <taxon>Desulfobacterales</taxon>
        <taxon>Desulfobacteraceae</taxon>
        <taxon>Desulfamplus</taxon>
    </lineage>
</organism>
<evidence type="ECO:0000256" key="1">
    <source>
        <dbReference type="ARBA" id="ARBA00000085"/>
    </source>
</evidence>
<feature type="domain" description="Histidine kinase" evidence="9">
    <location>
        <begin position="348"/>
        <end position="561"/>
    </location>
</feature>
<comment type="catalytic activity">
    <reaction evidence="1">
        <text>ATP + protein L-histidine = ADP + protein N-phospho-L-histidine.</text>
        <dbReference type="EC" id="2.7.13.3"/>
    </reaction>
</comment>
<feature type="domain" description="HAMP" evidence="10">
    <location>
        <begin position="278"/>
        <end position="331"/>
    </location>
</feature>
<dbReference type="InterPro" id="IPR005467">
    <property type="entry name" value="His_kinase_dom"/>
</dbReference>
<protein>
    <recommendedName>
        <fullName evidence="3">histidine kinase</fullName>
        <ecNumber evidence="3">2.7.13.3</ecNumber>
    </recommendedName>
</protein>
<dbReference type="SMART" id="SM00387">
    <property type="entry name" value="HATPase_c"/>
    <property type="match status" value="1"/>
</dbReference>
<dbReference type="EMBL" id="FWEV01000321">
    <property type="protein sequence ID" value="SLM32547.1"/>
    <property type="molecule type" value="Genomic_DNA"/>
</dbReference>
<dbReference type="CDD" id="cd00082">
    <property type="entry name" value="HisKA"/>
    <property type="match status" value="1"/>
</dbReference>
<keyword evidence="8" id="KW-0812">Transmembrane</keyword>
<evidence type="ECO:0000313" key="11">
    <source>
        <dbReference type="EMBL" id="SLM32547.1"/>
    </source>
</evidence>
<dbReference type="EC" id="2.7.13.3" evidence="3"/>
<dbReference type="GO" id="GO:0016020">
    <property type="term" value="C:membrane"/>
    <property type="evidence" value="ECO:0007669"/>
    <property type="project" value="UniProtKB-SubCell"/>
</dbReference>
<reference evidence="11 12" key="1">
    <citation type="submission" date="2017-03" db="EMBL/GenBank/DDBJ databases">
        <authorList>
            <person name="Afonso C.L."/>
            <person name="Miller P.J."/>
            <person name="Scott M.A."/>
            <person name="Spackman E."/>
            <person name="Goraichik I."/>
            <person name="Dimitrov K.M."/>
            <person name="Suarez D.L."/>
            <person name="Swayne D.E."/>
        </authorList>
    </citation>
    <scope>NUCLEOTIDE SEQUENCE [LARGE SCALE GENOMIC DNA]</scope>
    <source>
        <strain evidence="11">PRJEB14757</strain>
    </source>
</reference>
<dbReference type="STRING" id="1246637.MTBBW1_760011"/>
<evidence type="ECO:0000256" key="4">
    <source>
        <dbReference type="ARBA" id="ARBA00022553"/>
    </source>
</evidence>
<dbReference type="InterPro" id="IPR003661">
    <property type="entry name" value="HisK_dim/P_dom"/>
</dbReference>
<dbReference type="CDD" id="cd06225">
    <property type="entry name" value="HAMP"/>
    <property type="match status" value="1"/>
</dbReference>
<dbReference type="InterPro" id="IPR003660">
    <property type="entry name" value="HAMP_dom"/>
</dbReference>
<evidence type="ECO:0000259" key="10">
    <source>
        <dbReference type="PROSITE" id="PS50885"/>
    </source>
</evidence>
<comment type="subcellular location">
    <subcellularLocation>
        <location evidence="2">Membrane</location>
    </subcellularLocation>
</comment>
<feature type="transmembrane region" description="Helical" evidence="8">
    <location>
        <begin position="94"/>
        <end position="114"/>
    </location>
</feature>
<dbReference type="Pfam" id="PF02518">
    <property type="entry name" value="HATPase_c"/>
    <property type="match status" value="1"/>
</dbReference>
<feature type="compositionally biased region" description="Basic and acidic residues" evidence="7">
    <location>
        <begin position="41"/>
        <end position="59"/>
    </location>
</feature>
<feature type="transmembrane region" description="Helical" evidence="8">
    <location>
        <begin position="257"/>
        <end position="277"/>
    </location>
</feature>
<sequence>MQGKPGHFSKPSLNRPGFVLFTSHPDGETTINGWIEMETENQQREEKGTDVKNPKTDKESSDFTMKNLYGHMEDIQKAQQTLMARYHFSVRRQIYIGNVVVFLFAALIAVILILNNEQVQTRLEFLEFVNDFSSEIQQARRYEKNYFLYGTNLDDAIENIHLANLIFTKESETFSELQDQVTRQEILKKINAYEALLGELLQNQKADVPLPMNTPHASKEIETRLRGYGQDILASAQSMMTVEKRALERALKRSRDIHIYSIIVLLVILALNSYLLVGRIYSTLNRFASYAQRIASGDFRPILPKRKFRDEFTDLAVAINEMIKEIDTREAVLIQTHKMRAVGTLTAGVAHELNNPLNNIMLTVHMLMEDYHDMPDDERMEMLEDVIKETDRSRKIIRNLLDFARESSSAMESVDLEELLKGTVHLLENQIRLSGISIEIQFTDDLPRIHGDAQKLQQVFVNLLLNAIDASSKGQKIQVMGCLGEKGDSVKVNVVDYGHGIPKHILSSVFDPFFTTKPKGRGTGLGLSVSQGIVAKHGGTIKAKSDKGSGSCFTVILPVITFPEFESFHL</sequence>
<proteinExistence type="predicted"/>
<dbReference type="Proteomes" id="UP000191931">
    <property type="component" value="Unassembled WGS sequence"/>
</dbReference>
<dbReference type="PANTHER" id="PTHR43065">
    <property type="entry name" value="SENSOR HISTIDINE KINASE"/>
    <property type="match status" value="1"/>
</dbReference>
<dbReference type="InterPro" id="IPR003594">
    <property type="entry name" value="HATPase_dom"/>
</dbReference>
<dbReference type="GO" id="GO:0000155">
    <property type="term" value="F:phosphorelay sensor kinase activity"/>
    <property type="evidence" value="ECO:0007669"/>
    <property type="project" value="InterPro"/>
</dbReference>
<evidence type="ECO:0000256" key="5">
    <source>
        <dbReference type="ARBA" id="ARBA00022679"/>
    </source>
</evidence>
<keyword evidence="5" id="KW-0808">Transferase</keyword>
<dbReference type="SMART" id="SM00388">
    <property type="entry name" value="HisKA"/>
    <property type="match status" value="1"/>
</dbReference>
<evidence type="ECO:0000313" key="12">
    <source>
        <dbReference type="Proteomes" id="UP000191931"/>
    </source>
</evidence>
<evidence type="ECO:0000256" key="6">
    <source>
        <dbReference type="ARBA" id="ARBA00022777"/>
    </source>
</evidence>
<dbReference type="SUPFAM" id="SSF47384">
    <property type="entry name" value="Homodimeric domain of signal transducing histidine kinase"/>
    <property type="match status" value="1"/>
</dbReference>
<keyword evidence="6 11" id="KW-0418">Kinase</keyword>
<dbReference type="PRINTS" id="PR00344">
    <property type="entry name" value="BCTRLSENSOR"/>
</dbReference>
<feature type="region of interest" description="Disordered" evidence="7">
    <location>
        <begin position="40"/>
        <end position="59"/>
    </location>
</feature>
<evidence type="ECO:0000256" key="3">
    <source>
        <dbReference type="ARBA" id="ARBA00012438"/>
    </source>
</evidence>